<evidence type="ECO:0000259" key="15">
    <source>
        <dbReference type="Pfam" id="PF25390"/>
    </source>
</evidence>
<feature type="coiled-coil region" evidence="12">
    <location>
        <begin position="421"/>
        <end position="462"/>
    </location>
</feature>
<feature type="region of interest" description="Disordered" evidence="13">
    <location>
        <begin position="54"/>
        <end position="73"/>
    </location>
</feature>
<feature type="domain" description="Cux N-terminal" evidence="16">
    <location>
        <begin position="29"/>
        <end position="133"/>
    </location>
</feature>
<feature type="domain" description="RCC1-like" evidence="15">
    <location>
        <begin position="696"/>
        <end position="1067"/>
    </location>
</feature>
<feature type="compositionally biased region" description="Gly residues" evidence="13">
    <location>
        <begin position="1"/>
        <end position="10"/>
    </location>
</feature>
<dbReference type="Pfam" id="PF25390">
    <property type="entry name" value="WD40_RLD"/>
    <property type="match status" value="1"/>
</dbReference>
<feature type="region of interest" description="Disordered" evidence="13">
    <location>
        <begin position="1"/>
        <end position="26"/>
    </location>
</feature>
<dbReference type="Gene3D" id="2.130.10.30">
    <property type="entry name" value="Regulator of chromosome condensation 1/beta-lactamase-inhibitor protein II"/>
    <property type="match status" value="2"/>
</dbReference>
<evidence type="ECO:0000256" key="12">
    <source>
        <dbReference type="SAM" id="Coils"/>
    </source>
</evidence>
<dbReference type="InterPro" id="IPR012955">
    <property type="entry name" value="CASP_C"/>
</dbReference>
<comment type="subcellular location">
    <subcellularLocation>
        <location evidence="1">Golgi apparatus membrane</location>
        <topology evidence="1">Single-pass type IV membrane protein</topology>
    </subcellularLocation>
</comment>
<evidence type="ECO:0000256" key="3">
    <source>
        <dbReference type="ARBA" id="ARBA00018691"/>
    </source>
</evidence>
<evidence type="ECO:0000256" key="1">
    <source>
        <dbReference type="ARBA" id="ARBA00004409"/>
    </source>
</evidence>
<keyword evidence="6" id="KW-0677">Repeat</keyword>
<evidence type="ECO:0000256" key="10">
    <source>
        <dbReference type="ARBA" id="ARBA00023136"/>
    </source>
</evidence>
<evidence type="ECO:0000256" key="7">
    <source>
        <dbReference type="ARBA" id="ARBA00022989"/>
    </source>
</evidence>
<feature type="repeat" description="RCC1" evidence="11">
    <location>
        <begin position="744"/>
        <end position="796"/>
    </location>
</feature>
<evidence type="ECO:0000256" key="8">
    <source>
        <dbReference type="ARBA" id="ARBA00023034"/>
    </source>
</evidence>
<keyword evidence="8" id="KW-0333">Golgi apparatus</keyword>
<dbReference type="AlphaFoldDB" id="A0A835MDE4"/>
<evidence type="ECO:0000256" key="5">
    <source>
        <dbReference type="ARBA" id="ARBA00022692"/>
    </source>
</evidence>
<dbReference type="InterPro" id="IPR058923">
    <property type="entry name" value="RCC1-like_dom"/>
</dbReference>
<keyword evidence="4" id="KW-0813">Transport</keyword>
<evidence type="ECO:0000256" key="4">
    <source>
        <dbReference type="ARBA" id="ARBA00022448"/>
    </source>
</evidence>
<name>A0A835MDE4_9MAGN</name>
<organism evidence="17 18">
    <name type="scientific">Coptis chinensis</name>
    <dbReference type="NCBI Taxonomy" id="261450"/>
    <lineage>
        <taxon>Eukaryota</taxon>
        <taxon>Viridiplantae</taxon>
        <taxon>Streptophyta</taxon>
        <taxon>Embryophyta</taxon>
        <taxon>Tracheophyta</taxon>
        <taxon>Spermatophyta</taxon>
        <taxon>Magnoliopsida</taxon>
        <taxon>Ranunculales</taxon>
        <taxon>Ranunculaceae</taxon>
        <taxon>Coptidoideae</taxon>
        <taxon>Coptis</taxon>
    </lineage>
</organism>
<dbReference type="PRINTS" id="PR00633">
    <property type="entry name" value="RCCNDNSATION"/>
</dbReference>
<feature type="coiled-coil region" evidence="12">
    <location>
        <begin position="82"/>
        <end position="292"/>
    </location>
</feature>
<dbReference type="Pfam" id="PF08172">
    <property type="entry name" value="CASP_C"/>
    <property type="match status" value="2"/>
</dbReference>
<keyword evidence="10" id="KW-0472">Membrane</keyword>
<evidence type="ECO:0000256" key="11">
    <source>
        <dbReference type="PROSITE-ProRule" id="PRU00235"/>
    </source>
</evidence>
<dbReference type="GO" id="GO:0006891">
    <property type="term" value="P:intra-Golgi vesicle-mediated transport"/>
    <property type="evidence" value="ECO:0007669"/>
    <property type="project" value="InterPro"/>
</dbReference>
<evidence type="ECO:0000259" key="16">
    <source>
        <dbReference type="Pfam" id="PF25398"/>
    </source>
</evidence>
<evidence type="ECO:0000256" key="9">
    <source>
        <dbReference type="ARBA" id="ARBA00023054"/>
    </source>
</evidence>
<keyword evidence="5" id="KW-0812">Transmembrane</keyword>
<accession>A0A835MDE4</accession>
<reference evidence="17 18" key="1">
    <citation type="submission" date="2020-10" db="EMBL/GenBank/DDBJ databases">
        <title>The Coptis chinensis genome and diversification of protoberbering-type alkaloids.</title>
        <authorList>
            <person name="Wang B."/>
            <person name="Shu S."/>
            <person name="Song C."/>
            <person name="Liu Y."/>
        </authorList>
    </citation>
    <scope>NUCLEOTIDE SEQUENCE [LARGE SCALE GENOMIC DNA]</scope>
    <source>
        <strain evidence="17">HL-2020</strain>
        <tissue evidence="17">Leaf</tissue>
    </source>
</reference>
<feature type="coiled-coil region" evidence="12">
    <location>
        <begin position="509"/>
        <end position="550"/>
    </location>
</feature>
<sequence>MEVVSGQGGGVERDKGSSSSSSPSPTLIVSNFWRDFDLEKEKSVLDEQGLRIAENQENSQKNRRKLAESTRDFKKASTDEKLSMFNTLLKGYQEEVDNLTKRAKFGENAFLNIYQKLYEAPDPYPAIASIAEQDVKVSELESENRKMKVELEEFRIEATHLKNQQATIRRLEDRNRQLEQQMEEKVKEIVEIKQRGLAEENQKTLDVLKERERLLQDQLRQAKDSVSNMQRLHEFAQSQLFDIRAQSDEDTAAKQSEVNLLMDEVERAQSRLLSLEREKGLLRSQLETTNEENGNKSNMDSTTILENSLSAKEKIISDLNMELHNMETTLSNEREEHMNEMKKLNALISQKETSIQEIKKELQARPTEKLVDDLRKKVKILQAVGYNSIEAEDWEVATSGEEMSKLESLLLDKNRKVEHELTQLKVKLSEKSSILEMAENKVAELNAKVNEQQRLIAKLEDDILKGYNSSDRKGILLNDWDLQEVGAAELSQNADQKHVSSEQDQSSMLRVICNQRDRFRKRLQETEEEMRKLKEKIGVLSVELEKTKADNVKLYGKIRYVQDYNIEKLVSRGSKKQSEDIESGFSSDVESKYKKIYEEDINPFAAFSRKEIYHSNPLQKQHSTHLELLEVKCFCLVDRERDQRYKELGFRDKITLSSGRFLLGNKYARTFIFFYSIGLHLLVFSCLYRMSYLSYLRGSGEDGQLGIGDNEDKEWVCSIKALESQKISAVVGGSRNSLAICEDGKLFTWGWNQRGTLGHPPETKTENIPSQVKALANVKIVQAAIGGWHCLAVDDKGQAYAWGGNEYGQCGEEPERKDDTTRTMRRDIVIPQRCAPKLSVRQVAAGGTHSVVLTNEGHLWTWGQPWPPGDIKQISTPVRVQGLEKVKLIAVGAFHNLALLEDGMLWAWGNNEYGQLGTGDTQPRSQPIPVQGLSGLALVDIAAGGWHSTALTDEGEVYGWGRGEHGRLGFGDDKSSKMVPQRVQLLVGEDIVQVSCGGTHSVALTRDGRMFSFGRGDHGRLGYGRKGTTGHPTEVLINIPQPRNLSNIGTGQWCAKLVACGGRHTLAIATWQTEELEQSQ</sequence>
<dbReference type="OrthoDB" id="10257567at2759"/>
<dbReference type="Pfam" id="PF25398">
    <property type="entry name" value="CUX1_N"/>
    <property type="match status" value="1"/>
</dbReference>
<keyword evidence="9 12" id="KW-0175">Coiled coil</keyword>
<dbReference type="PANTHER" id="PTHR14043:SF2">
    <property type="entry name" value="HOMEOBOX PROTEIN CUT"/>
    <property type="match status" value="1"/>
</dbReference>
<feature type="repeat" description="RCC1" evidence="11">
    <location>
        <begin position="955"/>
        <end position="1007"/>
    </location>
</feature>
<gene>
    <name evidence="17" type="ORF">IFM89_024325</name>
</gene>
<feature type="domain" description="CASP C-terminal" evidence="14">
    <location>
        <begin position="438"/>
        <end position="613"/>
    </location>
</feature>
<dbReference type="PROSITE" id="PS50012">
    <property type="entry name" value="RCC1_3"/>
    <property type="match status" value="7"/>
</dbReference>
<keyword evidence="7" id="KW-1133">Transmembrane helix</keyword>
<proteinExistence type="inferred from homology"/>
<feature type="coiled-coil region" evidence="12">
    <location>
        <begin position="316"/>
        <end position="361"/>
    </location>
</feature>
<feature type="repeat" description="RCC1" evidence="11">
    <location>
        <begin position="903"/>
        <end position="954"/>
    </location>
</feature>
<feature type="repeat" description="RCC1" evidence="11">
    <location>
        <begin position="857"/>
        <end position="902"/>
    </location>
</feature>
<evidence type="ECO:0000256" key="6">
    <source>
        <dbReference type="ARBA" id="ARBA00022737"/>
    </source>
</evidence>
<dbReference type="InterPro" id="IPR000408">
    <property type="entry name" value="Reg_chr_condens"/>
</dbReference>
<feature type="repeat" description="RCC1" evidence="11">
    <location>
        <begin position="1008"/>
        <end position="1071"/>
    </location>
</feature>
<evidence type="ECO:0000313" key="18">
    <source>
        <dbReference type="Proteomes" id="UP000631114"/>
    </source>
</evidence>
<feature type="repeat" description="RCC1" evidence="11">
    <location>
        <begin position="797"/>
        <end position="856"/>
    </location>
</feature>
<evidence type="ECO:0000256" key="13">
    <source>
        <dbReference type="SAM" id="MobiDB-lite"/>
    </source>
</evidence>
<dbReference type="Proteomes" id="UP000631114">
    <property type="component" value="Unassembled WGS sequence"/>
</dbReference>
<dbReference type="InterPro" id="IPR009091">
    <property type="entry name" value="RCC1/BLIP-II"/>
</dbReference>
<evidence type="ECO:0000256" key="2">
    <source>
        <dbReference type="ARBA" id="ARBA00006415"/>
    </source>
</evidence>
<evidence type="ECO:0000313" key="17">
    <source>
        <dbReference type="EMBL" id="KAF9625552.1"/>
    </source>
</evidence>
<protein>
    <recommendedName>
        <fullName evidence="3">Protein CASP</fullName>
    </recommendedName>
</protein>
<dbReference type="GO" id="GO:0000139">
    <property type="term" value="C:Golgi membrane"/>
    <property type="evidence" value="ECO:0007669"/>
    <property type="project" value="UniProtKB-SubCell"/>
</dbReference>
<dbReference type="PANTHER" id="PTHR14043">
    <property type="entry name" value="CCAAT DISPLACEMENT PROTEIN-RELATED"/>
    <property type="match status" value="1"/>
</dbReference>
<feature type="domain" description="CASP C-terminal" evidence="14">
    <location>
        <begin position="639"/>
        <end position="692"/>
    </location>
</feature>
<dbReference type="EMBL" id="JADFTS010000001">
    <property type="protein sequence ID" value="KAF9625552.1"/>
    <property type="molecule type" value="Genomic_DNA"/>
</dbReference>
<dbReference type="InterPro" id="IPR057476">
    <property type="entry name" value="Cux_N"/>
</dbReference>
<dbReference type="SUPFAM" id="SSF50985">
    <property type="entry name" value="RCC1/BLIP-II"/>
    <property type="match status" value="1"/>
</dbReference>
<evidence type="ECO:0000259" key="14">
    <source>
        <dbReference type="Pfam" id="PF08172"/>
    </source>
</evidence>
<keyword evidence="18" id="KW-1185">Reference proteome</keyword>
<feature type="repeat" description="RCC1" evidence="11">
    <location>
        <begin position="692"/>
        <end position="743"/>
    </location>
</feature>
<comment type="similarity">
    <text evidence="2">Belongs to the CASP family.</text>
</comment>
<comment type="caution">
    <text evidence="17">The sequence shown here is derived from an EMBL/GenBank/DDBJ whole genome shotgun (WGS) entry which is preliminary data.</text>
</comment>